<dbReference type="EnsemblPlants" id="AET3Gv21072600.12">
    <property type="protein sequence ID" value="AET3Gv21072600.12"/>
    <property type="gene ID" value="AET3Gv21072600"/>
</dbReference>
<reference evidence="2" key="4">
    <citation type="submission" date="2019-03" db="UniProtKB">
        <authorList>
            <consortium name="EnsemblPlants"/>
        </authorList>
    </citation>
    <scope>IDENTIFICATION</scope>
</reference>
<evidence type="ECO:0000256" key="1">
    <source>
        <dbReference type="SAM" id="MobiDB-lite"/>
    </source>
</evidence>
<reference evidence="2" key="3">
    <citation type="journal article" date="2017" name="Nature">
        <title>Genome sequence of the progenitor of the wheat D genome Aegilops tauschii.</title>
        <authorList>
            <person name="Luo M.C."/>
            <person name="Gu Y.Q."/>
            <person name="Puiu D."/>
            <person name="Wang H."/>
            <person name="Twardziok S.O."/>
            <person name="Deal K.R."/>
            <person name="Huo N."/>
            <person name="Zhu T."/>
            <person name="Wang L."/>
            <person name="Wang Y."/>
            <person name="McGuire P.E."/>
            <person name="Liu S."/>
            <person name="Long H."/>
            <person name="Ramasamy R.K."/>
            <person name="Rodriguez J.C."/>
            <person name="Van S.L."/>
            <person name="Yuan L."/>
            <person name="Wang Z."/>
            <person name="Xia Z."/>
            <person name="Xiao L."/>
            <person name="Anderson O.D."/>
            <person name="Ouyang S."/>
            <person name="Liang Y."/>
            <person name="Zimin A.V."/>
            <person name="Pertea G."/>
            <person name="Qi P."/>
            <person name="Bennetzen J.L."/>
            <person name="Dai X."/>
            <person name="Dawson M.W."/>
            <person name="Muller H.G."/>
            <person name="Kugler K."/>
            <person name="Rivarola-Duarte L."/>
            <person name="Spannagl M."/>
            <person name="Mayer K.F.X."/>
            <person name="Lu F.H."/>
            <person name="Bevan M.W."/>
            <person name="Leroy P."/>
            <person name="Li P."/>
            <person name="You F.M."/>
            <person name="Sun Q."/>
            <person name="Liu Z."/>
            <person name="Lyons E."/>
            <person name="Wicker T."/>
            <person name="Salzberg S.L."/>
            <person name="Devos K.M."/>
            <person name="Dvorak J."/>
        </authorList>
    </citation>
    <scope>NUCLEOTIDE SEQUENCE [LARGE SCALE GENOMIC DNA]</scope>
    <source>
        <strain evidence="2">cv. AL8/78</strain>
    </source>
</reference>
<reference evidence="3" key="2">
    <citation type="journal article" date="2017" name="Nat. Plants">
        <title>The Aegilops tauschii genome reveals multiple impacts of transposons.</title>
        <authorList>
            <person name="Zhao G."/>
            <person name="Zou C."/>
            <person name="Li K."/>
            <person name="Wang K."/>
            <person name="Li T."/>
            <person name="Gao L."/>
            <person name="Zhang X."/>
            <person name="Wang H."/>
            <person name="Yang Z."/>
            <person name="Liu X."/>
            <person name="Jiang W."/>
            <person name="Mao L."/>
            <person name="Kong X."/>
            <person name="Jiao Y."/>
            <person name="Jia J."/>
        </authorList>
    </citation>
    <scope>NUCLEOTIDE SEQUENCE [LARGE SCALE GENOMIC DNA]</scope>
    <source>
        <strain evidence="3">cv. AL8/78</strain>
    </source>
</reference>
<sequence length="80" mass="8009">GRKARRIPSPSQVSQCGISPPDRPALPDLASVSAATGCRPGLRFVRTAPRASGSGCTDRTAAAVGGVFESIGCGESGLLV</sequence>
<protein>
    <submittedName>
        <fullName evidence="2">Uncharacterized protein</fullName>
    </submittedName>
</protein>
<organism evidence="2 3">
    <name type="scientific">Aegilops tauschii subsp. strangulata</name>
    <name type="common">Goatgrass</name>
    <dbReference type="NCBI Taxonomy" id="200361"/>
    <lineage>
        <taxon>Eukaryota</taxon>
        <taxon>Viridiplantae</taxon>
        <taxon>Streptophyta</taxon>
        <taxon>Embryophyta</taxon>
        <taxon>Tracheophyta</taxon>
        <taxon>Spermatophyta</taxon>
        <taxon>Magnoliopsida</taxon>
        <taxon>Liliopsida</taxon>
        <taxon>Poales</taxon>
        <taxon>Poaceae</taxon>
        <taxon>BOP clade</taxon>
        <taxon>Pooideae</taxon>
        <taxon>Triticodae</taxon>
        <taxon>Triticeae</taxon>
        <taxon>Triticinae</taxon>
        <taxon>Aegilops</taxon>
    </lineage>
</organism>
<keyword evidence="3" id="KW-1185">Reference proteome</keyword>
<dbReference type="Proteomes" id="UP000015105">
    <property type="component" value="Chromosome 3D"/>
</dbReference>
<accession>A0A453GKB3</accession>
<proteinExistence type="predicted"/>
<feature type="region of interest" description="Disordered" evidence="1">
    <location>
        <begin position="1"/>
        <end position="22"/>
    </location>
</feature>
<evidence type="ECO:0000313" key="3">
    <source>
        <dbReference type="Proteomes" id="UP000015105"/>
    </source>
</evidence>
<dbReference type="AlphaFoldDB" id="A0A453GKB3"/>
<evidence type="ECO:0000313" key="2">
    <source>
        <dbReference type="EnsemblPlants" id="AET3Gv21072600.12"/>
    </source>
</evidence>
<dbReference type="Gramene" id="AET3Gv21072600.12">
    <property type="protein sequence ID" value="AET3Gv21072600.12"/>
    <property type="gene ID" value="AET3Gv21072600"/>
</dbReference>
<name>A0A453GKB3_AEGTS</name>
<reference evidence="3" key="1">
    <citation type="journal article" date="2014" name="Science">
        <title>Ancient hybridizations among the ancestral genomes of bread wheat.</title>
        <authorList>
            <consortium name="International Wheat Genome Sequencing Consortium,"/>
            <person name="Marcussen T."/>
            <person name="Sandve S.R."/>
            <person name="Heier L."/>
            <person name="Spannagl M."/>
            <person name="Pfeifer M."/>
            <person name="Jakobsen K.S."/>
            <person name="Wulff B.B."/>
            <person name="Steuernagel B."/>
            <person name="Mayer K.F."/>
            <person name="Olsen O.A."/>
        </authorList>
    </citation>
    <scope>NUCLEOTIDE SEQUENCE [LARGE SCALE GENOMIC DNA]</scope>
    <source>
        <strain evidence="3">cv. AL8/78</strain>
    </source>
</reference>
<reference evidence="2" key="5">
    <citation type="journal article" date="2021" name="G3 (Bethesda)">
        <title>Aegilops tauschii genome assembly Aet v5.0 features greater sequence contiguity and improved annotation.</title>
        <authorList>
            <person name="Wang L."/>
            <person name="Zhu T."/>
            <person name="Rodriguez J.C."/>
            <person name="Deal K.R."/>
            <person name="Dubcovsky J."/>
            <person name="McGuire P.E."/>
            <person name="Lux T."/>
            <person name="Spannagl M."/>
            <person name="Mayer K.F.X."/>
            <person name="Baldrich P."/>
            <person name="Meyers B.C."/>
            <person name="Huo N."/>
            <person name="Gu Y.Q."/>
            <person name="Zhou H."/>
            <person name="Devos K.M."/>
            <person name="Bennetzen J.L."/>
            <person name="Unver T."/>
            <person name="Budak H."/>
            <person name="Gulick P.J."/>
            <person name="Galiba G."/>
            <person name="Kalapos B."/>
            <person name="Nelson D.R."/>
            <person name="Li P."/>
            <person name="You F.M."/>
            <person name="Luo M.C."/>
            <person name="Dvorak J."/>
        </authorList>
    </citation>
    <scope>NUCLEOTIDE SEQUENCE [LARGE SCALE GENOMIC DNA]</scope>
    <source>
        <strain evidence="2">cv. AL8/78</strain>
    </source>
</reference>